<dbReference type="AlphaFoldDB" id="A0A371HDV9"/>
<sequence length="185" mass="21767">MGPTICYGLRSWRCISSRKINLGISQLIFLSQHQLSNNYETLSLLHTLMDLSQLFVFKKCVNNTKQAGGLIELYYNTLQGLWREIDFQRLNLMNCTEDIQKYNYVLQEDRVYAFLDGLNDKLGKIRMMYCKPSRFQLLSRPTHIFVERNSPNSKAWRLDQRNICNHGSQGRWITTIIENPPTIKR</sequence>
<reference evidence="1" key="1">
    <citation type="submission" date="2018-05" db="EMBL/GenBank/DDBJ databases">
        <title>Draft genome of Mucuna pruriens seed.</title>
        <authorList>
            <person name="Nnadi N.E."/>
            <person name="Vos R."/>
            <person name="Hasami M.H."/>
            <person name="Devisetty U.K."/>
            <person name="Aguiy J.C."/>
        </authorList>
    </citation>
    <scope>NUCLEOTIDE SEQUENCE [LARGE SCALE GENOMIC DNA]</scope>
    <source>
        <strain evidence="1">JCA_2017</strain>
    </source>
</reference>
<proteinExistence type="predicted"/>
<protein>
    <submittedName>
        <fullName evidence="1">Uncharacterized protein</fullName>
    </submittedName>
</protein>
<comment type="caution">
    <text evidence="1">The sequence shown here is derived from an EMBL/GenBank/DDBJ whole genome shotgun (WGS) entry which is preliminary data.</text>
</comment>
<dbReference type="EMBL" id="QJKJ01002868">
    <property type="protein sequence ID" value="RDY00981.1"/>
    <property type="molecule type" value="Genomic_DNA"/>
</dbReference>
<dbReference type="Proteomes" id="UP000257109">
    <property type="component" value="Unassembled WGS sequence"/>
</dbReference>
<evidence type="ECO:0000313" key="2">
    <source>
        <dbReference type="Proteomes" id="UP000257109"/>
    </source>
</evidence>
<gene>
    <name evidence="1" type="ORF">CR513_15761</name>
</gene>
<feature type="non-terminal residue" evidence="1">
    <location>
        <position position="1"/>
    </location>
</feature>
<dbReference type="OrthoDB" id="1745136at2759"/>
<keyword evidence="2" id="KW-1185">Reference proteome</keyword>
<evidence type="ECO:0000313" key="1">
    <source>
        <dbReference type="EMBL" id="RDY00981.1"/>
    </source>
</evidence>
<name>A0A371HDV9_MUCPR</name>
<organism evidence="1 2">
    <name type="scientific">Mucuna pruriens</name>
    <name type="common">Velvet bean</name>
    <name type="synonym">Dolichos pruriens</name>
    <dbReference type="NCBI Taxonomy" id="157652"/>
    <lineage>
        <taxon>Eukaryota</taxon>
        <taxon>Viridiplantae</taxon>
        <taxon>Streptophyta</taxon>
        <taxon>Embryophyta</taxon>
        <taxon>Tracheophyta</taxon>
        <taxon>Spermatophyta</taxon>
        <taxon>Magnoliopsida</taxon>
        <taxon>eudicotyledons</taxon>
        <taxon>Gunneridae</taxon>
        <taxon>Pentapetalae</taxon>
        <taxon>rosids</taxon>
        <taxon>fabids</taxon>
        <taxon>Fabales</taxon>
        <taxon>Fabaceae</taxon>
        <taxon>Papilionoideae</taxon>
        <taxon>50 kb inversion clade</taxon>
        <taxon>NPAAA clade</taxon>
        <taxon>indigoferoid/millettioid clade</taxon>
        <taxon>Phaseoleae</taxon>
        <taxon>Mucuna</taxon>
    </lineage>
</organism>
<accession>A0A371HDV9</accession>